<evidence type="ECO:0000256" key="1">
    <source>
        <dbReference type="PIRSR" id="PIRSR011396-1"/>
    </source>
</evidence>
<dbReference type="Pfam" id="PF04820">
    <property type="entry name" value="Trp_halogenase"/>
    <property type="match status" value="1"/>
</dbReference>
<comment type="caution">
    <text evidence="3">The sequence shown here is derived from an EMBL/GenBank/DDBJ whole genome shotgun (WGS) entry which is preliminary data.</text>
</comment>
<dbReference type="GO" id="GO:0004497">
    <property type="term" value="F:monooxygenase activity"/>
    <property type="evidence" value="ECO:0007669"/>
    <property type="project" value="InterPro"/>
</dbReference>
<keyword evidence="4" id="KW-1185">Reference proteome</keyword>
<feature type="binding site" evidence="2">
    <location>
        <position position="355"/>
    </location>
    <ligand>
        <name>L-tryptophan</name>
        <dbReference type="ChEBI" id="CHEBI:57912"/>
    </ligand>
</feature>
<dbReference type="GO" id="GO:0000166">
    <property type="term" value="F:nucleotide binding"/>
    <property type="evidence" value="ECO:0007669"/>
    <property type="project" value="UniProtKB-KW"/>
</dbReference>
<dbReference type="AlphaFoldDB" id="A0A918MVP7"/>
<dbReference type="InterPro" id="IPR006905">
    <property type="entry name" value="Flavin_halogenase"/>
</dbReference>
<dbReference type="PANTHER" id="PTHR43747">
    <property type="entry name" value="FAD-BINDING PROTEIN"/>
    <property type="match status" value="1"/>
</dbReference>
<evidence type="ECO:0000256" key="2">
    <source>
        <dbReference type="PIRSR" id="PIRSR011396-2"/>
    </source>
</evidence>
<dbReference type="PANTHER" id="PTHR43747:SF4">
    <property type="entry name" value="FLAVIN-DEPENDENT TRYPTOPHAN HALOGENASE"/>
    <property type="match status" value="1"/>
</dbReference>
<dbReference type="InterPro" id="IPR050816">
    <property type="entry name" value="Flavin-dep_Halogenase_NPB"/>
</dbReference>
<name>A0A918MVP7_9ALTE</name>
<dbReference type="InterPro" id="IPR036188">
    <property type="entry name" value="FAD/NAD-bd_sf"/>
</dbReference>
<dbReference type="SUPFAM" id="SSF51905">
    <property type="entry name" value="FAD/NAD(P)-binding domain"/>
    <property type="match status" value="1"/>
</dbReference>
<proteinExistence type="predicted"/>
<reference evidence="3" key="2">
    <citation type="submission" date="2020-09" db="EMBL/GenBank/DDBJ databases">
        <authorList>
            <person name="Sun Q."/>
            <person name="Kim S."/>
        </authorList>
    </citation>
    <scope>NUCLEOTIDE SEQUENCE</scope>
    <source>
        <strain evidence="3">KCTC 22164</strain>
    </source>
</reference>
<reference evidence="3" key="1">
    <citation type="journal article" date="2014" name="Int. J. Syst. Evol. Microbiol.">
        <title>Complete genome sequence of Corynebacterium casei LMG S-19264T (=DSM 44701T), isolated from a smear-ripened cheese.</title>
        <authorList>
            <consortium name="US DOE Joint Genome Institute (JGI-PGF)"/>
            <person name="Walter F."/>
            <person name="Albersmeier A."/>
            <person name="Kalinowski J."/>
            <person name="Ruckert C."/>
        </authorList>
    </citation>
    <scope>NUCLEOTIDE SEQUENCE</scope>
    <source>
        <strain evidence="3">KCTC 22164</strain>
    </source>
</reference>
<evidence type="ECO:0000313" key="4">
    <source>
        <dbReference type="Proteomes" id="UP000631300"/>
    </source>
</evidence>
<keyword evidence="2" id="KW-0285">Flavoprotein</keyword>
<keyword evidence="2" id="KW-0274">FAD</keyword>
<accession>A0A918MVP7</accession>
<dbReference type="PIRSF" id="PIRSF011396">
    <property type="entry name" value="Trp_halogenase"/>
    <property type="match status" value="1"/>
</dbReference>
<protein>
    <submittedName>
        <fullName evidence="3">Tryptophan halogenase</fullName>
    </submittedName>
</protein>
<dbReference type="RefSeq" id="WP_189403513.1">
    <property type="nucleotide sequence ID" value="NZ_BMXP01000001.1"/>
</dbReference>
<dbReference type="InterPro" id="IPR033856">
    <property type="entry name" value="Trp_halogen"/>
</dbReference>
<dbReference type="EMBL" id="BMXP01000001">
    <property type="protein sequence ID" value="GGW75763.1"/>
    <property type="molecule type" value="Genomic_DNA"/>
</dbReference>
<gene>
    <name evidence="3" type="ORF">GCM10007391_05160</name>
</gene>
<dbReference type="Gene3D" id="3.50.50.60">
    <property type="entry name" value="FAD/NAD(P)-binding domain"/>
    <property type="match status" value="1"/>
</dbReference>
<sequence>MEKNIKRVVIVGGGTTGWLAAGMLAARLGSSSSQQHPIDVVLLASPEVSTVGVGEGSWPSLRDTLQEIGITESQFLTTCHASFKQGSSFINWRYDSHTHQYQHPFTTPTGYTEFDTHACWQQLASDEAYANSFCLQPAMCALGKAPKQRQTPDYAYVLNYGYHFDATALATLLSSHCTERLGVKYHAAHIESVCSHPNGAISSLVTIDGQRIEGDLFLDCSGRCGLLIDKHYRTPWHSVSAVLQNDSAVAVQAPYPHNDNAIASTTLATAHDAGWIWDIGLQHRRGVGCVFSSSFVSQQNAEEQLLHHLQQHLPSEQVSALSVRHLHFQPGYREQFWVHNCLSLGMSSGFIEPLEASAIAMVELGLRMLCDEFPVNGSHMHSLARRYNRRFSYRWARVVDFLKLHYVLSERSSAYWQEHRNSTSIPDSLTELLDLWRYQPPSRYDLIENEEIFPSASYQYVLYGMEFNTALRARTDNSDEAHKARSVRKALAQTRHKFEHGLPDNRSLLNQIRLTGDNTPSIKV</sequence>
<organism evidence="3 4">
    <name type="scientific">Alteromonas halophila</name>
    <dbReference type="NCBI Taxonomy" id="516698"/>
    <lineage>
        <taxon>Bacteria</taxon>
        <taxon>Pseudomonadati</taxon>
        <taxon>Pseudomonadota</taxon>
        <taxon>Gammaproteobacteria</taxon>
        <taxon>Alteromonadales</taxon>
        <taxon>Alteromonadaceae</taxon>
        <taxon>Alteromonas/Salinimonas group</taxon>
        <taxon>Alteromonas</taxon>
    </lineage>
</organism>
<feature type="binding site" evidence="2">
    <location>
        <position position="84"/>
    </location>
    <ligand>
        <name>7-chloro-L-tryptophan</name>
        <dbReference type="ChEBI" id="CHEBI:58713"/>
    </ligand>
</feature>
<dbReference type="Proteomes" id="UP000631300">
    <property type="component" value="Unassembled WGS sequence"/>
</dbReference>
<feature type="binding site" evidence="2">
    <location>
        <position position="359"/>
    </location>
    <ligand>
        <name>FAD</name>
        <dbReference type="ChEBI" id="CHEBI:57692"/>
    </ligand>
</feature>
<evidence type="ECO:0000313" key="3">
    <source>
        <dbReference type="EMBL" id="GGW75763.1"/>
    </source>
</evidence>
<keyword evidence="2" id="KW-0547">Nucleotide-binding</keyword>
<feature type="active site" evidence="1">
    <location>
        <position position="84"/>
    </location>
</feature>